<organism evidence="9 10">
    <name type="scientific">Lagenidium giganteum</name>
    <dbReference type="NCBI Taxonomy" id="4803"/>
    <lineage>
        <taxon>Eukaryota</taxon>
        <taxon>Sar</taxon>
        <taxon>Stramenopiles</taxon>
        <taxon>Oomycota</taxon>
        <taxon>Peronosporomycetes</taxon>
        <taxon>Pythiales</taxon>
        <taxon>Pythiaceae</taxon>
    </lineage>
</organism>
<feature type="transmembrane region" description="Helical" evidence="7">
    <location>
        <begin position="60"/>
        <end position="80"/>
    </location>
</feature>
<dbReference type="EMBL" id="DAKRPA010000025">
    <property type="protein sequence ID" value="DBA02866.1"/>
    <property type="molecule type" value="Genomic_DNA"/>
</dbReference>
<feature type="transmembrane region" description="Helical" evidence="7">
    <location>
        <begin position="145"/>
        <end position="167"/>
    </location>
</feature>
<dbReference type="GO" id="GO:0012505">
    <property type="term" value="C:endomembrane system"/>
    <property type="evidence" value="ECO:0007669"/>
    <property type="project" value="UniProtKB-SubCell"/>
</dbReference>
<feature type="transmembrane region" description="Helical" evidence="7">
    <location>
        <begin position="221"/>
        <end position="242"/>
    </location>
</feature>
<keyword evidence="10" id="KW-1185">Reference proteome</keyword>
<accession>A0AAV2Z993</accession>
<feature type="domain" description="THH1/TOM1/TOM3" evidence="8">
    <location>
        <begin position="23"/>
        <end position="286"/>
    </location>
</feature>
<comment type="similarity">
    <text evidence="2">Belongs to the plant tobamovirus multiplication TOM1 protein family.</text>
</comment>
<evidence type="ECO:0000256" key="5">
    <source>
        <dbReference type="ARBA" id="ARBA00023136"/>
    </source>
</evidence>
<evidence type="ECO:0000256" key="7">
    <source>
        <dbReference type="SAM" id="Phobius"/>
    </source>
</evidence>
<comment type="caution">
    <text evidence="9">The sequence shown here is derived from an EMBL/GenBank/DDBJ whole genome shotgun (WGS) entry which is preliminary data.</text>
</comment>
<evidence type="ECO:0000256" key="3">
    <source>
        <dbReference type="ARBA" id="ARBA00022692"/>
    </source>
</evidence>
<comment type="subcellular location">
    <subcellularLocation>
        <location evidence="1">Endomembrane system</location>
        <topology evidence="1">Multi-pass membrane protein</topology>
    </subcellularLocation>
</comment>
<evidence type="ECO:0000256" key="2">
    <source>
        <dbReference type="ARBA" id="ARBA00006779"/>
    </source>
</evidence>
<dbReference type="InterPro" id="IPR040226">
    <property type="entry name" value="THH1/TOM1/TOM3"/>
</dbReference>
<reference evidence="9" key="2">
    <citation type="journal article" date="2023" name="Microbiol Resour">
        <title>Decontamination and Annotation of the Draft Genome Sequence of the Oomycete Lagenidium giganteum ARSEF 373.</title>
        <authorList>
            <person name="Morgan W.R."/>
            <person name="Tartar A."/>
        </authorList>
    </citation>
    <scope>NUCLEOTIDE SEQUENCE</scope>
    <source>
        <strain evidence="9">ARSEF 373</strain>
    </source>
</reference>
<protein>
    <recommendedName>
        <fullName evidence="8">THH1/TOM1/TOM3 domain-containing protein</fullName>
    </recommendedName>
</protein>
<evidence type="ECO:0000256" key="4">
    <source>
        <dbReference type="ARBA" id="ARBA00022989"/>
    </source>
</evidence>
<proteinExistence type="inferred from homology"/>
<dbReference type="InterPro" id="IPR009457">
    <property type="entry name" value="THH1/TOM1/TOM3_dom"/>
</dbReference>
<evidence type="ECO:0000313" key="10">
    <source>
        <dbReference type="Proteomes" id="UP001146120"/>
    </source>
</evidence>
<gene>
    <name evidence="9" type="ORF">N0F65_005893</name>
</gene>
<keyword evidence="3 7" id="KW-0812">Transmembrane</keyword>
<evidence type="ECO:0000313" key="9">
    <source>
        <dbReference type="EMBL" id="DBA02866.1"/>
    </source>
</evidence>
<name>A0AAV2Z993_9STRA</name>
<dbReference type="Proteomes" id="UP001146120">
    <property type="component" value="Unassembled WGS sequence"/>
</dbReference>
<dbReference type="AlphaFoldDB" id="A0AAV2Z993"/>
<sequence>MAMMAGNTTARLAAREAIGISNAFLVDGFIYALLAGGSLVQLVRNCFRYRPWTVQKMIHLLLFIGTFVRAFFLVLVGLDWCGLLSGEISIAKCTPTEREIFYIIDQVPMVMFFAVYALLVQFWAEVYYNAVDKLVILTSVVKPALRVFIAVVLAAQILFWGLYASAWKSEKSFFSKSQAILNMLSFIAVTVCFIYFARLAYTELRSVPVELRIRSRKLRELALMTTVCSSCFIARCLLQLVLSTESKQLHDSSTWFLLFIYYAFLEIVPAISILYFNRRLPLRRRKDGTGSAASTPIAAARSFFGRSSTPDALSPGGSDSLRKSLLHNSK</sequence>
<feature type="transmembrane region" description="Helical" evidence="7">
    <location>
        <begin position="20"/>
        <end position="40"/>
    </location>
</feature>
<evidence type="ECO:0000256" key="6">
    <source>
        <dbReference type="SAM" id="MobiDB-lite"/>
    </source>
</evidence>
<feature type="transmembrane region" description="Helical" evidence="7">
    <location>
        <begin position="254"/>
        <end position="276"/>
    </location>
</feature>
<evidence type="ECO:0000259" key="8">
    <source>
        <dbReference type="Pfam" id="PF06454"/>
    </source>
</evidence>
<feature type="transmembrane region" description="Helical" evidence="7">
    <location>
        <begin position="179"/>
        <end position="201"/>
    </location>
</feature>
<reference evidence="9" key="1">
    <citation type="submission" date="2022-11" db="EMBL/GenBank/DDBJ databases">
        <authorList>
            <person name="Morgan W.R."/>
            <person name="Tartar A."/>
        </authorList>
    </citation>
    <scope>NUCLEOTIDE SEQUENCE</scope>
    <source>
        <strain evidence="9">ARSEF 373</strain>
    </source>
</reference>
<evidence type="ECO:0000256" key="1">
    <source>
        <dbReference type="ARBA" id="ARBA00004127"/>
    </source>
</evidence>
<dbReference type="Pfam" id="PF06454">
    <property type="entry name" value="THH1_TOM1-3_dom"/>
    <property type="match status" value="1"/>
</dbReference>
<keyword evidence="4 7" id="KW-1133">Transmembrane helix</keyword>
<dbReference type="PANTHER" id="PTHR31142:SF3">
    <property type="entry name" value="THH1_TOM1_TOM3 DOMAIN-CONTAINING PROTEIN"/>
    <property type="match status" value="1"/>
</dbReference>
<dbReference type="PANTHER" id="PTHR31142">
    <property type="entry name" value="TOBAMOVIRUS MULTIPLICATION PROTEIN 1-LIKE ISOFORM X1"/>
    <property type="match status" value="1"/>
</dbReference>
<feature type="region of interest" description="Disordered" evidence="6">
    <location>
        <begin position="305"/>
        <end position="330"/>
    </location>
</feature>
<feature type="transmembrane region" description="Helical" evidence="7">
    <location>
        <begin position="100"/>
        <end position="124"/>
    </location>
</feature>
<keyword evidence="5 7" id="KW-0472">Membrane</keyword>